<protein>
    <submittedName>
        <fullName evidence="2">Uncharacterized protein</fullName>
    </submittedName>
</protein>
<reference evidence="2 3" key="1">
    <citation type="journal article" date="2019" name="Commun. Biol.">
        <title>The bagworm genome reveals a unique fibroin gene that provides high tensile strength.</title>
        <authorList>
            <person name="Kono N."/>
            <person name="Nakamura H."/>
            <person name="Ohtoshi R."/>
            <person name="Tomita M."/>
            <person name="Numata K."/>
            <person name="Arakawa K."/>
        </authorList>
    </citation>
    <scope>NUCLEOTIDE SEQUENCE [LARGE SCALE GENOMIC DNA]</scope>
</reference>
<organism evidence="2 3">
    <name type="scientific">Eumeta variegata</name>
    <name type="common">Bagworm moth</name>
    <name type="synonym">Eumeta japonica</name>
    <dbReference type="NCBI Taxonomy" id="151549"/>
    <lineage>
        <taxon>Eukaryota</taxon>
        <taxon>Metazoa</taxon>
        <taxon>Ecdysozoa</taxon>
        <taxon>Arthropoda</taxon>
        <taxon>Hexapoda</taxon>
        <taxon>Insecta</taxon>
        <taxon>Pterygota</taxon>
        <taxon>Neoptera</taxon>
        <taxon>Endopterygota</taxon>
        <taxon>Lepidoptera</taxon>
        <taxon>Glossata</taxon>
        <taxon>Ditrysia</taxon>
        <taxon>Tineoidea</taxon>
        <taxon>Psychidae</taxon>
        <taxon>Oiketicinae</taxon>
        <taxon>Eumeta</taxon>
    </lineage>
</organism>
<evidence type="ECO:0000313" key="3">
    <source>
        <dbReference type="Proteomes" id="UP000299102"/>
    </source>
</evidence>
<proteinExistence type="predicted"/>
<feature type="region of interest" description="Disordered" evidence="1">
    <location>
        <begin position="16"/>
        <end position="99"/>
    </location>
</feature>
<name>A0A4C1SQT8_EUMVA</name>
<comment type="caution">
    <text evidence="2">The sequence shown here is derived from an EMBL/GenBank/DDBJ whole genome shotgun (WGS) entry which is preliminary data.</text>
</comment>
<keyword evidence="3" id="KW-1185">Reference proteome</keyword>
<feature type="compositionally biased region" description="Basic and acidic residues" evidence="1">
    <location>
        <begin position="23"/>
        <end position="40"/>
    </location>
</feature>
<evidence type="ECO:0000256" key="1">
    <source>
        <dbReference type="SAM" id="MobiDB-lite"/>
    </source>
</evidence>
<dbReference type="AlphaFoldDB" id="A0A4C1SQT8"/>
<evidence type="ECO:0000313" key="2">
    <source>
        <dbReference type="EMBL" id="GBP03687.1"/>
    </source>
</evidence>
<dbReference type="Proteomes" id="UP000299102">
    <property type="component" value="Unassembled WGS sequence"/>
</dbReference>
<dbReference type="EMBL" id="BGZK01000011">
    <property type="protein sequence ID" value="GBP03687.1"/>
    <property type="molecule type" value="Genomic_DNA"/>
</dbReference>
<gene>
    <name evidence="2" type="ORF">EVAR_2429_1</name>
</gene>
<accession>A0A4C1SQT8</accession>
<sequence length="136" mass="15702">MKMPCRCVTALWMPREQTPQQSKSRESVGAKRALKRDAGRRWRRSVSFSPTRTGARVCGRHFLPPPRRQRKKKERAISSSAAADGKTRRRGKQPTAESEASLVLRRWRFILNYFPWKSISPLHIFICITMAYGSPC</sequence>